<dbReference type="Gene3D" id="1.20.120.450">
    <property type="entry name" value="dinb family like domain"/>
    <property type="match status" value="1"/>
</dbReference>
<dbReference type="NCBIfam" id="TIGR03086">
    <property type="entry name" value="TIGR03086 family metal-binding protein"/>
    <property type="match status" value="1"/>
</dbReference>
<keyword evidence="3" id="KW-1185">Reference proteome</keyword>
<dbReference type="AlphaFoldDB" id="A0A7W0CLN3"/>
<dbReference type="InterPro" id="IPR017520">
    <property type="entry name" value="CHP03086"/>
</dbReference>
<dbReference type="GO" id="GO:0046872">
    <property type="term" value="F:metal ion binding"/>
    <property type="evidence" value="ECO:0007669"/>
    <property type="project" value="InterPro"/>
</dbReference>
<comment type="caution">
    <text evidence="2">The sequence shown here is derived from an EMBL/GenBank/DDBJ whole genome shotgun (WGS) entry which is preliminary data.</text>
</comment>
<dbReference type="NCBIfam" id="TIGR03083">
    <property type="entry name" value="maleylpyruvate isomerase family mycothiol-dependent enzyme"/>
    <property type="match status" value="1"/>
</dbReference>
<reference evidence="2 3" key="1">
    <citation type="submission" date="2020-07" db="EMBL/GenBank/DDBJ databases">
        <title>Genomic Encyclopedia of Type Strains, Phase IV (KMG-IV): sequencing the most valuable type-strain genomes for metagenomic binning, comparative biology and taxonomic classification.</title>
        <authorList>
            <person name="Goeker M."/>
        </authorList>
    </citation>
    <scope>NUCLEOTIDE SEQUENCE [LARGE SCALE GENOMIC DNA]</scope>
    <source>
        <strain evidence="2 3">DSM 45533</strain>
    </source>
</reference>
<dbReference type="InterPro" id="IPR017517">
    <property type="entry name" value="Maleyloyr_isom"/>
</dbReference>
<dbReference type="InterPro" id="IPR024344">
    <property type="entry name" value="MDMPI_metal-binding"/>
</dbReference>
<proteinExistence type="predicted"/>
<dbReference type="EMBL" id="JACDUR010000005">
    <property type="protein sequence ID" value="MBA2893448.1"/>
    <property type="molecule type" value="Genomic_DNA"/>
</dbReference>
<protein>
    <submittedName>
        <fullName evidence="2">Uncharacterized protein (TIGR03086 family)</fullName>
    </submittedName>
</protein>
<dbReference type="Pfam" id="PF11716">
    <property type="entry name" value="MDMPI_N"/>
    <property type="match status" value="1"/>
</dbReference>
<dbReference type="Proteomes" id="UP000530928">
    <property type="component" value="Unassembled WGS sequence"/>
</dbReference>
<dbReference type="InterPro" id="IPR034660">
    <property type="entry name" value="DinB/YfiT-like"/>
</dbReference>
<sequence>MTDIVAFNRRSVQATVAVVEQITTADLDLPTPCSEWTVRDLLEHHIVQNHGFAFAATGERSELSLWQPKPLGGDHVAEYAASAEAVNQAFAVPGVTEVGFWLPEFSSRVSFKGQQAIGFHFIDCVVHAWDLARAVGADPRIDEDLAEACLPIARAVPDAPETRGPGKAFHAGLAADDDAPALDRVLAMLGRSPSWSPAR</sequence>
<feature type="domain" description="Mycothiol-dependent maleylpyruvate isomerase metal-binding" evidence="1">
    <location>
        <begin position="10"/>
        <end position="132"/>
    </location>
</feature>
<evidence type="ECO:0000313" key="3">
    <source>
        <dbReference type="Proteomes" id="UP000530928"/>
    </source>
</evidence>
<dbReference type="SUPFAM" id="SSF109854">
    <property type="entry name" value="DinB/YfiT-like putative metalloenzymes"/>
    <property type="match status" value="1"/>
</dbReference>
<accession>A0A7W0CLN3</accession>
<dbReference type="RefSeq" id="WP_181612260.1">
    <property type="nucleotide sequence ID" value="NZ_BAABAM010000017.1"/>
</dbReference>
<gene>
    <name evidence="2" type="ORF">HNR30_004809</name>
</gene>
<evidence type="ECO:0000259" key="1">
    <source>
        <dbReference type="Pfam" id="PF11716"/>
    </source>
</evidence>
<name>A0A7W0CLN3_9ACTN</name>
<evidence type="ECO:0000313" key="2">
    <source>
        <dbReference type="EMBL" id="MBA2893448.1"/>
    </source>
</evidence>
<organism evidence="2 3">
    <name type="scientific">Nonomuraea soli</name>
    <dbReference type="NCBI Taxonomy" id="1032476"/>
    <lineage>
        <taxon>Bacteria</taxon>
        <taxon>Bacillati</taxon>
        <taxon>Actinomycetota</taxon>
        <taxon>Actinomycetes</taxon>
        <taxon>Streptosporangiales</taxon>
        <taxon>Streptosporangiaceae</taxon>
        <taxon>Nonomuraea</taxon>
    </lineage>
</organism>